<keyword evidence="2" id="KW-1185">Reference proteome</keyword>
<dbReference type="EMBL" id="REGN01003876">
    <property type="protein sequence ID" value="RNA20327.1"/>
    <property type="molecule type" value="Genomic_DNA"/>
</dbReference>
<evidence type="ECO:0008006" key="3">
    <source>
        <dbReference type="Google" id="ProtNLM"/>
    </source>
</evidence>
<dbReference type="AlphaFoldDB" id="A0A3M7R9X2"/>
<protein>
    <recommendedName>
        <fullName evidence="3">RNA-directed DNA polymerase from mobile element jockey-like</fullName>
    </recommendedName>
</protein>
<sequence>MSCLISQGYYARKYVSFDHFEHQKLIIYFNLPQWLEKVDIGLKRGNSGNRSHTFQLVREIYKKNMGRNRFLTNRTATTWNLLPSTVVNAESVNRFKAAFDNHMTAGRLRRSIYQT</sequence>
<evidence type="ECO:0000313" key="1">
    <source>
        <dbReference type="EMBL" id="RNA20327.1"/>
    </source>
</evidence>
<name>A0A3M7R9X2_BRAPC</name>
<organism evidence="1 2">
    <name type="scientific">Brachionus plicatilis</name>
    <name type="common">Marine rotifer</name>
    <name type="synonym">Brachionus muelleri</name>
    <dbReference type="NCBI Taxonomy" id="10195"/>
    <lineage>
        <taxon>Eukaryota</taxon>
        <taxon>Metazoa</taxon>
        <taxon>Spiralia</taxon>
        <taxon>Gnathifera</taxon>
        <taxon>Rotifera</taxon>
        <taxon>Eurotatoria</taxon>
        <taxon>Monogononta</taxon>
        <taxon>Pseudotrocha</taxon>
        <taxon>Ploima</taxon>
        <taxon>Brachionidae</taxon>
        <taxon>Brachionus</taxon>
    </lineage>
</organism>
<reference evidence="1 2" key="1">
    <citation type="journal article" date="2018" name="Sci. Rep.">
        <title>Genomic signatures of local adaptation to the degree of environmental predictability in rotifers.</title>
        <authorList>
            <person name="Franch-Gras L."/>
            <person name="Hahn C."/>
            <person name="Garcia-Roger E.M."/>
            <person name="Carmona M.J."/>
            <person name="Serra M."/>
            <person name="Gomez A."/>
        </authorList>
    </citation>
    <scope>NUCLEOTIDE SEQUENCE [LARGE SCALE GENOMIC DNA]</scope>
    <source>
        <strain evidence="1">HYR1</strain>
    </source>
</reference>
<dbReference type="Proteomes" id="UP000276133">
    <property type="component" value="Unassembled WGS sequence"/>
</dbReference>
<evidence type="ECO:0000313" key="2">
    <source>
        <dbReference type="Proteomes" id="UP000276133"/>
    </source>
</evidence>
<proteinExistence type="predicted"/>
<gene>
    <name evidence="1" type="ORF">BpHYR1_000634</name>
</gene>
<accession>A0A3M7R9X2</accession>
<comment type="caution">
    <text evidence="1">The sequence shown here is derived from an EMBL/GenBank/DDBJ whole genome shotgun (WGS) entry which is preliminary data.</text>
</comment>